<dbReference type="Proteomes" id="UP000069272">
    <property type="component" value="Chromosome 3R"/>
</dbReference>
<feature type="region of interest" description="Disordered" evidence="1">
    <location>
        <begin position="52"/>
        <end position="86"/>
    </location>
</feature>
<dbReference type="AlphaFoldDB" id="A0A182FUK6"/>
<organism evidence="2 3">
    <name type="scientific">Anopheles albimanus</name>
    <name type="common">New world malaria mosquito</name>
    <dbReference type="NCBI Taxonomy" id="7167"/>
    <lineage>
        <taxon>Eukaryota</taxon>
        <taxon>Metazoa</taxon>
        <taxon>Ecdysozoa</taxon>
        <taxon>Arthropoda</taxon>
        <taxon>Hexapoda</taxon>
        <taxon>Insecta</taxon>
        <taxon>Pterygota</taxon>
        <taxon>Neoptera</taxon>
        <taxon>Endopterygota</taxon>
        <taxon>Diptera</taxon>
        <taxon>Nematocera</taxon>
        <taxon>Culicoidea</taxon>
        <taxon>Culicidae</taxon>
        <taxon>Anophelinae</taxon>
        <taxon>Anopheles</taxon>
    </lineage>
</organism>
<evidence type="ECO:0000313" key="3">
    <source>
        <dbReference type="Proteomes" id="UP000069272"/>
    </source>
</evidence>
<feature type="compositionally biased region" description="Basic residues" evidence="1">
    <location>
        <begin position="75"/>
        <end position="86"/>
    </location>
</feature>
<sequence length="86" mass="9926">MPTTLCIALQNYVYVPLLPYICDEQHGFICILGYRWPSAARFLQLNRDQVHHTTGRQDKATVRPSNPTTTYHNNPHQHTHQRASKG</sequence>
<accession>A0A182FUK6</accession>
<evidence type="ECO:0000313" key="2">
    <source>
        <dbReference type="EnsemblMetazoa" id="AALB010240-PA"/>
    </source>
</evidence>
<proteinExistence type="predicted"/>
<keyword evidence="3" id="KW-1185">Reference proteome</keyword>
<name>A0A182FUK6_ANOAL</name>
<reference evidence="2" key="2">
    <citation type="submission" date="2022-08" db="UniProtKB">
        <authorList>
            <consortium name="EnsemblMetazoa"/>
        </authorList>
    </citation>
    <scope>IDENTIFICATION</scope>
    <source>
        <strain evidence="2">STECLA/ALBI9_A</strain>
    </source>
</reference>
<dbReference type="EnsemblMetazoa" id="AALB010240-RA">
    <property type="protein sequence ID" value="AALB010240-PA"/>
    <property type="gene ID" value="AALB010240"/>
</dbReference>
<reference evidence="2 3" key="1">
    <citation type="journal article" date="2017" name="G3 (Bethesda)">
        <title>The Physical Genome Mapping of Anopheles albimanus Corrected Scaffold Misassemblies and Identified Interarm Rearrangements in Genus Anopheles.</title>
        <authorList>
            <person name="Artemov G.N."/>
            <person name="Peery A.N."/>
            <person name="Jiang X."/>
            <person name="Tu Z."/>
            <person name="Stegniy V.N."/>
            <person name="Sharakhova M.V."/>
            <person name="Sharakhov I.V."/>
        </authorList>
    </citation>
    <scope>NUCLEOTIDE SEQUENCE [LARGE SCALE GENOMIC DNA]</scope>
    <source>
        <strain evidence="2 3">ALBI9_A</strain>
    </source>
</reference>
<evidence type="ECO:0000256" key="1">
    <source>
        <dbReference type="SAM" id="MobiDB-lite"/>
    </source>
</evidence>
<dbReference type="VEuPathDB" id="VectorBase:AALB010240"/>
<protein>
    <submittedName>
        <fullName evidence="2">Uncharacterized protein</fullName>
    </submittedName>
</protein>
<feature type="compositionally biased region" description="Polar residues" evidence="1">
    <location>
        <begin position="63"/>
        <end position="74"/>
    </location>
</feature>
<feature type="compositionally biased region" description="Basic and acidic residues" evidence="1">
    <location>
        <begin position="52"/>
        <end position="61"/>
    </location>
</feature>